<evidence type="ECO:0000313" key="3">
    <source>
        <dbReference type="Proteomes" id="UP000516384"/>
    </source>
</evidence>
<evidence type="ECO:0000259" key="1">
    <source>
        <dbReference type="PROSITE" id="PS50943"/>
    </source>
</evidence>
<reference evidence="2 3" key="1">
    <citation type="submission" date="2020-09" db="EMBL/GenBank/DDBJ databases">
        <title>Characterization of Paenibacillus peoriae strain ZF390 with broad-spectrum antimicrobial activity as a potential biocontrol agent.</title>
        <authorList>
            <person name="Li L."/>
            <person name="Zhao Y."/>
            <person name="Li B."/>
            <person name="Xie X."/>
        </authorList>
    </citation>
    <scope>NUCLEOTIDE SEQUENCE [LARGE SCALE GENOMIC DNA]</scope>
    <source>
        <strain evidence="2 3">ZF390</strain>
        <plasmid evidence="2 3">pPlas1</plasmid>
    </source>
</reference>
<dbReference type="Gene3D" id="1.10.260.40">
    <property type="entry name" value="lambda repressor-like DNA-binding domains"/>
    <property type="match status" value="1"/>
</dbReference>
<protein>
    <recommendedName>
        <fullName evidence="1">HTH cro/C1-type domain-containing protein</fullName>
    </recommendedName>
</protein>
<dbReference type="GO" id="GO:0003677">
    <property type="term" value="F:DNA binding"/>
    <property type="evidence" value="ECO:0007669"/>
    <property type="project" value="InterPro"/>
</dbReference>
<dbReference type="RefSeq" id="WP_190299788.1">
    <property type="nucleotide sequence ID" value="NZ_CP061173.1"/>
</dbReference>
<dbReference type="InterPro" id="IPR001387">
    <property type="entry name" value="Cro/C1-type_HTH"/>
</dbReference>
<dbReference type="CDD" id="cd00093">
    <property type="entry name" value="HTH_XRE"/>
    <property type="match status" value="1"/>
</dbReference>
<dbReference type="EMBL" id="CP061173">
    <property type="protein sequence ID" value="QNR70481.1"/>
    <property type="molecule type" value="Genomic_DNA"/>
</dbReference>
<gene>
    <name evidence="2" type="ORF">IAQ67_28645</name>
</gene>
<organism evidence="2 3">
    <name type="scientific">Paenibacillus peoriae</name>
    <dbReference type="NCBI Taxonomy" id="59893"/>
    <lineage>
        <taxon>Bacteria</taxon>
        <taxon>Bacillati</taxon>
        <taxon>Bacillota</taxon>
        <taxon>Bacilli</taxon>
        <taxon>Bacillales</taxon>
        <taxon>Paenibacillaceae</taxon>
        <taxon>Paenibacillus</taxon>
    </lineage>
</organism>
<dbReference type="AlphaFoldDB" id="A0A7H0YHC3"/>
<name>A0A7H0YHC3_9BACL</name>
<sequence>MAKATFPFTLTNNIDRYADEKRKEIIRKYDITPTWKQIFDDCGNFCGVTGHTIRMIRSGSSNPSVTLAFLMAKYFNTTVDDLFGVSPEEEGLMEKLDNWKPCGLE</sequence>
<dbReference type="InterPro" id="IPR010982">
    <property type="entry name" value="Lambda_DNA-bd_dom_sf"/>
</dbReference>
<dbReference type="SUPFAM" id="SSF47413">
    <property type="entry name" value="lambda repressor-like DNA-binding domains"/>
    <property type="match status" value="1"/>
</dbReference>
<feature type="domain" description="HTH cro/C1-type" evidence="1">
    <location>
        <begin position="46"/>
        <end position="82"/>
    </location>
</feature>
<accession>A0A7H0YHC3</accession>
<geneLocation type="plasmid" evidence="2 3">
    <name>pPlas1</name>
</geneLocation>
<evidence type="ECO:0000313" key="2">
    <source>
        <dbReference type="EMBL" id="QNR70481.1"/>
    </source>
</evidence>
<keyword evidence="2" id="KW-0614">Plasmid</keyword>
<proteinExistence type="predicted"/>
<dbReference type="PROSITE" id="PS50943">
    <property type="entry name" value="HTH_CROC1"/>
    <property type="match status" value="1"/>
</dbReference>
<dbReference type="Proteomes" id="UP000516384">
    <property type="component" value="Plasmid pPlas1"/>
</dbReference>